<dbReference type="PANTHER" id="PTHR11884:SF1">
    <property type="entry name" value="GOLGI APPARATUS PROTEIN 1"/>
    <property type="match status" value="1"/>
</dbReference>
<name>A0ABQ9GW27_9NEOP</name>
<reference evidence="1 2" key="1">
    <citation type="submission" date="2023-02" db="EMBL/GenBank/DDBJ databases">
        <title>LHISI_Scaffold_Assembly.</title>
        <authorList>
            <person name="Stuart O.P."/>
            <person name="Cleave R."/>
            <person name="Magrath M.J.L."/>
            <person name="Mikheyev A.S."/>
        </authorList>
    </citation>
    <scope>NUCLEOTIDE SEQUENCE [LARGE SCALE GENOMIC DNA]</scope>
    <source>
        <strain evidence="1">Daus_M_001</strain>
        <tissue evidence="1">Leg muscle</tissue>
    </source>
</reference>
<keyword evidence="2" id="KW-1185">Reference proteome</keyword>
<evidence type="ECO:0000313" key="1">
    <source>
        <dbReference type="EMBL" id="KAJ8876241.1"/>
    </source>
</evidence>
<comment type="caution">
    <text evidence="1">The sequence shown here is derived from an EMBL/GenBank/DDBJ whole genome shotgun (WGS) entry which is preliminary data.</text>
</comment>
<dbReference type="EMBL" id="JARBHB010000009">
    <property type="protein sequence ID" value="KAJ8876241.1"/>
    <property type="molecule type" value="Genomic_DNA"/>
</dbReference>
<dbReference type="Pfam" id="PF00839">
    <property type="entry name" value="Cys_rich_FGFR"/>
    <property type="match status" value="1"/>
</dbReference>
<sequence length="113" mass="13558">MYIFQRYKDEMTFDPKCKVVVVRRMIEQNQDYRFNPLLQKGCHLDIPKFCADVVATEPQDKELEGKVIKCLKVNGTLLVCVLSVSEYIDCNHDIFMNLMCDVWLRWYRRHHQI</sequence>
<protein>
    <submittedName>
        <fullName evidence="1">Uncharacterized protein</fullName>
    </submittedName>
</protein>
<dbReference type="InterPro" id="IPR039728">
    <property type="entry name" value="GLG1"/>
</dbReference>
<dbReference type="Proteomes" id="UP001159363">
    <property type="component" value="Chromosome 8"/>
</dbReference>
<proteinExistence type="predicted"/>
<accession>A0ABQ9GW27</accession>
<dbReference type="PANTHER" id="PTHR11884">
    <property type="entry name" value="SELECTIN LIGAND RELATED"/>
    <property type="match status" value="1"/>
</dbReference>
<gene>
    <name evidence="1" type="ORF">PR048_024151</name>
</gene>
<organism evidence="1 2">
    <name type="scientific">Dryococelus australis</name>
    <dbReference type="NCBI Taxonomy" id="614101"/>
    <lineage>
        <taxon>Eukaryota</taxon>
        <taxon>Metazoa</taxon>
        <taxon>Ecdysozoa</taxon>
        <taxon>Arthropoda</taxon>
        <taxon>Hexapoda</taxon>
        <taxon>Insecta</taxon>
        <taxon>Pterygota</taxon>
        <taxon>Neoptera</taxon>
        <taxon>Polyneoptera</taxon>
        <taxon>Phasmatodea</taxon>
        <taxon>Verophasmatodea</taxon>
        <taxon>Anareolatae</taxon>
        <taxon>Phasmatidae</taxon>
        <taxon>Eurycanthinae</taxon>
        <taxon>Dryococelus</taxon>
    </lineage>
</organism>
<dbReference type="InterPro" id="IPR001893">
    <property type="entry name" value="Cys-rich_GLG1_repeat"/>
</dbReference>
<evidence type="ECO:0000313" key="2">
    <source>
        <dbReference type="Proteomes" id="UP001159363"/>
    </source>
</evidence>